<dbReference type="Proteomes" id="UP000053577">
    <property type="component" value="Unassembled WGS sequence"/>
</dbReference>
<dbReference type="Pfam" id="PF02469">
    <property type="entry name" value="Fasciclin"/>
    <property type="match status" value="1"/>
</dbReference>
<dbReference type="GO" id="GO:0005615">
    <property type="term" value="C:extracellular space"/>
    <property type="evidence" value="ECO:0007669"/>
    <property type="project" value="TreeGrafter"/>
</dbReference>
<dbReference type="SUPFAM" id="SSF82153">
    <property type="entry name" value="FAS1 domain"/>
    <property type="match status" value="1"/>
</dbReference>
<dbReference type="OrthoDB" id="9800666at2"/>
<dbReference type="InterPro" id="IPR050904">
    <property type="entry name" value="Adhesion/Biosynth-related"/>
</dbReference>
<dbReference type="PANTHER" id="PTHR10900:SF77">
    <property type="entry name" value="FI19380P1"/>
    <property type="match status" value="1"/>
</dbReference>
<dbReference type="SMART" id="SM00554">
    <property type="entry name" value="FAS1"/>
    <property type="match status" value="1"/>
</dbReference>
<dbReference type="RefSeq" id="WP_058292504.1">
    <property type="nucleotide sequence ID" value="NZ_JGYD01000018.1"/>
</dbReference>
<organism evidence="2 3">
    <name type="scientific">Dehalococcoides mccartyi</name>
    <dbReference type="NCBI Taxonomy" id="61435"/>
    <lineage>
        <taxon>Bacteria</taxon>
        <taxon>Bacillati</taxon>
        <taxon>Chloroflexota</taxon>
        <taxon>Dehalococcoidia</taxon>
        <taxon>Dehalococcoidales</taxon>
        <taxon>Dehalococcoidaceae</taxon>
        <taxon>Dehalococcoides</taxon>
    </lineage>
</organism>
<evidence type="ECO:0000313" key="3">
    <source>
        <dbReference type="Proteomes" id="UP000053577"/>
    </source>
</evidence>
<gene>
    <name evidence="2" type="ORF">DA01_05230</name>
</gene>
<comment type="caution">
    <text evidence="2">The sequence shown here is derived from an EMBL/GenBank/DDBJ whole genome shotgun (WGS) entry which is preliminary data.</text>
</comment>
<evidence type="ECO:0000259" key="1">
    <source>
        <dbReference type="PROSITE" id="PS50213"/>
    </source>
</evidence>
<name>A0A0V8M2R6_9CHLR</name>
<dbReference type="Gene3D" id="2.30.180.10">
    <property type="entry name" value="FAS1 domain"/>
    <property type="match status" value="1"/>
</dbReference>
<dbReference type="EMBL" id="JGYD01000018">
    <property type="protein sequence ID" value="KSV18044.1"/>
    <property type="molecule type" value="Genomic_DNA"/>
</dbReference>
<sequence>MMDLVDTAAANVHLSSLCKAVTQVGLIDILRGGPFTILAPDNDAFTQMPEGMLDYLMENESELKSVLLYHIIPGRHTVEDLSKLYSTNTALDKPVEIWISGKTLAVNTSHVITKDIETSNGLIHVIDKVLLPPK</sequence>
<dbReference type="PATRIC" id="fig|61435.5.peg.1032"/>
<dbReference type="FunFam" id="2.30.180.10:FF:000032">
    <property type="entry name" value="Fasciclin domain-containing protein, putative"/>
    <property type="match status" value="1"/>
</dbReference>
<accession>A0A0V8M2R6</accession>
<protein>
    <submittedName>
        <fullName evidence="2">Fasciclin</fullName>
    </submittedName>
</protein>
<evidence type="ECO:0000313" key="2">
    <source>
        <dbReference type="EMBL" id="KSV18044.1"/>
    </source>
</evidence>
<dbReference type="InterPro" id="IPR036378">
    <property type="entry name" value="FAS1_dom_sf"/>
</dbReference>
<proteinExistence type="predicted"/>
<dbReference type="InterPro" id="IPR000782">
    <property type="entry name" value="FAS1_domain"/>
</dbReference>
<dbReference type="PROSITE" id="PS50213">
    <property type="entry name" value="FAS1"/>
    <property type="match status" value="1"/>
</dbReference>
<dbReference type="PANTHER" id="PTHR10900">
    <property type="entry name" value="PERIOSTIN-RELATED"/>
    <property type="match status" value="1"/>
</dbReference>
<dbReference type="AlphaFoldDB" id="A0A0V8M2R6"/>
<feature type="domain" description="FAS1" evidence="1">
    <location>
        <begin position="1"/>
        <end position="130"/>
    </location>
</feature>
<reference evidence="2 3" key="1">
    <citation type="journal article" date="2015" name="Sci. Rep.">
        <title>A comparative genomics and reductive dehalogenase gene transcription study of two chloroethene-respiring bacteria, Dehalococcoides mccartyi strains MB and 11a.</title>
        <authorList>
            <person name="Low A."/>
            <person name="Shen Z."/>
            <person name="Cheng D."/>
            <person name="Rogers M.J."/>
            <person name="Lee P.K."/>
            <person name="He J."/>
        </authorList>
    </citation>
    <scope>NUCLEOTIDE SEQUENCE [LARGE SCALE GENOMIC DNA]</scope>
    <source>
        <strain evidence="2 3">MB</strain>
    </source>
</reference>